<accession>A0A7D6TV92</accession>
<evidence type="ECO:0000313" key="4">
    <source>
        <dbReference type="Proteomes" id="UP000510650"/>
    </source>
</evidence>
<dbReference type="Proteomes" id="UP000591803">
    <property type="component" value="Unassembled WGS sequence"/>
</dbReference>
<reference evidence="2" key="2">
    <citation type="journal article" date="2021" name="Microb. Genom.">
        <title>A genomic epidemiological study shows that prevalence of antimicrobial resistance in Enterobacterales is associated with the livestock host, as well as antimicrobial usage.</title>
        <authorList>
            <person name="AbuOun M."/>
            <person name="Jones H."/>
            <person name="Stubberfield E."/>
            <person name="Gilson D."/>
            <person name="Shaw L.P."/>
            <person name="Hubbard A.T.M."/>
            <person name="Chau K.K."/>
            <person name="Sebra R."/>
            <person name="Peto T.E.A."/>
            <person name="Crook D.W."/>
            <person name="Read D.S."/>
            <person name="Gweon H.S."/>
            <person name="Walker A.S."/>
            <person name="Stoesser N."/>
            <person name="Smith R.P."/>
            <person name="Anjum M.F."/>
            <person name="On Behalf Of The Rehab Consortium."/>
        </authorList>
    </citation>
    <scope>NUCLEOTIDE SEQUENCE</scope>
    <source>
        <strain evidence="3">RHBSTW-00334</strain>
        <strain evidence="2">RHBSTW-00398</strain>
    </source>
</reference>
<dbReference type="Proteomes" id="UP000512043">
    <property type="component" value="Chromosome"/>
</dbReference>
<sequence length="59" mass="6672">MLSKIINFLNTFNLKPGFTAPQLLPGDFLDTRGRAEKTTIRTLRKQPEQKALTQQALTV</sequence>
<name>A0A7D6TV92_CITFR</name>
<dbReference type="RefSeq" id="WP_115259164.1">
    <property type="nucleotide sequence ID" value="NZ_CP038856.1"/>
</dbReference>
<dbReference type="AlphaFoldDB" id="A0A7D6TV92"/>
<evidence type="ECO:0000313" key="2">
    <source>
        <dbReference type="EMBL" id="QLO13088.1"/>
    </source>
</evidence>
<protein>
    <submittedName>
        <fullName evidence="1">Uncharacterized protein</fullName>
    </submittedName>
</protein>
<dbReference type="Proteomes" id="UP000510650">
    <property type="component" value="Chromosome"/>
</dbReference>
<evidence type="ECO:0000313" key="1">
    <source>
        <dbReference type="EMBL" id="MBA8062640.1"/>
    </source>
</evidence>
<dbReference type="EMBL" id="JABXRI010000001">
    <property type="protein sequence ID" value="MBA8062640.1"/>
    <property type="molecule type" value="Genomic_DNA"/>
</dbReference>
<evidence type="ECO:0000313" key="5">
    <source>
        <dbReference type="Proteomes" id="UP000512043"/>
    </source>
</evidence>
<dbReference type="EMBL" id="CP056597">
    <property type="protein sequence ID" value="QLY38071.1"/>
    <property type="molecule type" value="Genomic_DNA"/>
</dbReference>
<evidence type="ECO:0000313" key="6">
    <source>
        <dbReference type="Proteomes" id="UP000591803"/>
    </source>
</evidence>
<dbReference type="EMBL" id="CP055538">
    <property type="protein sequence ID" value="QLO13088.1"/>
    <property type="molecule type" value="Genomic_DNA"/>
</dbReference>
<dbReference type="OrthoDB" id="6592365at2"/>
<evidence type="ECO:0000313" key="3">
    <source>
        <dbReference type="EMBL" id="QLY38071.1"/>
    </source>
</evidence>
<reference evidence="4 5" key="1">
    <citation type="submission" date="2020-06" db="EMBL/GenBank/DDBJ databases">
        <title>REHAB project genomes.</title>
        <authorList>
            <person name="Shaw L.P."/>
        </authorList>
    </citation>
    <scope>NUCLEOTIDE SEQUENCE [LARGE SCALE GENOMIC DNA]</scope>
    <source>
        <strain evidence="1 6">RHBSTW-00116</strain>
        <strain evidence="5">RHBSTW-00334</strain>
        <strain evidence="4">RHBSTW-00398</strain>
    </source>
</reference>
<proteinExistence type="predicted"/>
<gene>
    <name evidence="1" type="ORF">HV077_09555</name>
    <name evidence="3" type="ORF">HV164_16785</name>
    <name evidence="2" type="ORF">HV183_06330</name>
</gene>
<organism evidence="1 6">
    <name type="scientific">Citrobacter freundii</name>
    <dbReference type="NCBI Taxonomy" id="546"/>
    <lineage>
        <taxon>Bacteria</taxon>
        <taxon>Pseudomonadati</taxon>
        <taxon>Pseudomonadota</taxon>
        <taxon>Gammaproteobacteria</taxon>
        <taxon>Enterobacterales</taxon>
        <taxon>Enterobacteriaceae</taxon>
        <taxon>Citrobacter</taxon>
        <taxon>Citrobacter freundii complex</taxon>
    </lineage>
</organism>